<reference evidence="4" key="1">
    <citation type="submission" date="2016-09" db="EMBL/GenBank/DDBJ databases">
        <authorList>
            <person name="Varghese N."/>
            <person name="Submissions S."/>
        </authorList>
    </citation>
    <scope>NUCLEOTIDE SEQUENCE [LARGE SCALE GENOMIC DNA]</scope>
    <source>
        <strain evidence="4">25nlg</strain>
    </source>
</reference>
<dbReference type="STRING" id="1464122.SAMN05421737_107154"/>
<evidence type="ECO:0000256" key="1">
    <source>
        <dbReference type="SAM" id="Phobius"/>
    </source>
</evidence>
<feature type="domain" description="Nucleoside transporter/FeoB GTPase Gate" evidence="2">
    <location>
        <begin position="46"/>
        <end position="143"/>
    </location>
</feature>
<name>A0A1G6KTN5_9BACI</name>
<evidence type="ECO:0000313" key="3">
    <source>
        <dbReference type="EMBL" id="SDC34459.1"/>
    </source>
</evidence>
<dbReference type="NCBIfam" id="TIGR02871">
    <property type="entry name" value="spore_ylbJ"/>
    <property type="match status" value="1"/>
</dbReference>
<organism evidence="3 4">
    <name type="scientific">Shouchella lonarensis</name>
    <dbReference type="NCBI Taxonomy" id="1464122"/>
    <lineage>
        <taxon>Bacteria</taxon>
        <taxon>Bacillati</taxon>
        <taxon>Bacillota</taxon>
        <taxon>Bacilli</taxon>
        <taxon>Bacillales</taxon>
        <taxon>Bacillaceae</taxon>
        <taxon>Shouchella</taxon>
    </lineage>
</organism>
<feature type="transmembrane region" description="Helical" evidence="1">
    <location>
        <begin position="237"/>
        <end position="260"/>
    </location>
</feature>
<keyword evidence="1" id="KW-0472">Membrane</keyword>
<dbReference type="RefSeq" id="WP_090775960.1">
    <property type="nucleotide sequence ID" value="NZ_FMYM01000007.1"/>
</dbReference>
<feature type="transmembrane region" description="Helical" evidence="1">
    <location>
        <begin position="290"/>
        <end position="310"/>
    </location>
</feature>
<proteinExistence type="predicted"/>
<evidence type="ECO:0000259" key="2">
    <source>
        <dbReference type="Pfam" id="PF07670"/>
    </source>
</evidence>
<gene>
    <name evidence="3" type="ORF">SAMN05421737_107154</name>
</gene>
<dbReference type="Pfam" id="PF07670">
    <property type="entry name" value="Gate"/>
    <property type="match status" value="2"/>
</dbReference>
<feature type="transmembrane region" description="Helical" evidence="1">
    <location>
        <begin position="206"/>
        <end position="231"/>
    </location>
</feature>
<dbReference type="AlphaFoldDB" id="A0A1G6KTN5"/>
<keyword evidence="1" id="KW-0812">Transmembrane</keyword>
<evidence type="ECO:0000313" key="4">
    <source>
        <dbReference type="Proteomes" id="UP000242662"/>
    </source>
</evidence>
<dbReference type="Proteomes" id="UP000242662">
    <property type="component" value="Unassembled WGS sequence"/>
</dbReference>
<feature type="transmembrane region" description="Helical" evidence="1">
    <location>
        <begin position="43"/>
        <end position="75"/>
    </location>
</feature>
<keyword evidence="1" id="KW-1133">Transmembrane helix</keyword>
<dbReference type="InterPro" id="IPR014226">
    <property type="entry name" value="Spore_IM_YlbJ"/>
</dbReference>
<keyword evidence="4" id="KW-1185">Reference proteome</keyword>
<dbReference type="InterPro" id="IPR011642">
    <property type="entry name" value="Gate_dom"/>
</dbReference>
<feature type="transmembrane region" description="Helical" evidence="1">
    <location>
        <begin position="128"/>
        <end position="147"/>
    </location>
</feature>
<protein>
    <submittedName>
        <fullName evidence="3">Sporulation integral membrane protein YlbJ</fullName>
    </submittedName>
</protein>
<dbReference type="EMBL" id="FMYM01000007">
    <property type="protein sequence ID" value="SDC34459.1"/>
    <property type="molecule type" value="Genomic_DNA"/>
</dbReference>
<feature type="transmembrane region" description="Helical" evidence="1">
    <location>
        <begin position="331"/>
        <end position="350"/>
    </location>
</feature>
<accession>A0A1G6KTN5</accession>
<dbReference type="OrthoDB" id="1645614at2"/>
<feature type="transmembrane region" description="Helical" evidence="1">
    <location>
        <begin position="267"/>
        <end position="284"/>
    </location>
</feature>
<feature type="domain" description="Nucleoside transporter/FeoB GTPase Gate" evidence="2">
    <location>
        <begin position="222"/>
        <end position="316"/>
    </location>
</feature>
<sequence length="404" mass="44163">MRAVPTRFFSKTRLLAAFSIICTGALIANPQVAIDASIRGLSMWWYVVFPSLLPFFIMSELLIGFGVVSFLGVLLEPFMRPLFRVPGHGGFVWAMGLASGNPAGAKLAVRMRQANVVTRIEGERLTSFTSSANPLFIFGAIAVGFFHHPNLGLLLAIAHYGGNILVGLCFRFYGTNNAQRTTIQNHNDREGFTRLYKNRIQTEQTLGILLGDAVRTSIQTLLLIGGFIILFSVLSELLTTIGLLSIAATAMSGIFAIIGLHTDLSKPFIAGIFEITIGIEQISTLPSTPLAAQIIVTSFILAFGGLSIQAQVASILAESDLRFRPFFYARLLHGLFAALLTAILFQPLYVQHAVETTTFAPFNDAIFGTTIWALLQQYGGDMTLIALIVFIFLNARKQTRPVFH</sequence>
<feature type="transmembrane region" description="Helical" evidence="1">
    <location>
        <begin position="153"/>
        <end position="173"/>
    </location>
</feature>
<feature type="transmembrane region" description="Helical" evidence="1">
    <location>
        <begin position="370"/>
        <end position="393"/>
    </location>
</feature>